<name>A0A1A9UEG4_GLOAU</name>
<sequence>MPHKHEPAHLKHMHEGIHRYIFEKQVFSTNNSLSSLQYKKEEHYIQSRTMIFIMKSTWESIERMPLYAQWVGTMSFSSGHFASVCFYVGHVDDIKQMLDHTSVSVYLFAFMTIFIVANIK</sequence>
<organism evidence="2 3">
    <name type="scientific">Glossina austeni</name>
    <name type="common">Savannah tsetse fly</name>
    <dbReference type="NCBI Taxonomy" id="7395"/>
    <lineage>
        <taxon>Eukaryota</taxon>
        <taxon>Metazoa</taxon>
        <taxon>Ecdysozoa</taxon>
        <taxon>Arthropoda</taxon>
        <taxon>Hexapoda</taxon>
        <taxon>Insecta</taxon>
        <taxon>Pterygota</taxon>
        <taxon>Neoptera</taxon>
        <taxon>Endopterygota</taxon>
        <taxon>Diptera</taxon>
        <taxon>Brachycera</taxon>
        <taxon>Muscomorpha</taxon>
        <taxon>Hippoboscoidea</taxon>
        <taxon>Glossinidae</taxon>
        <taxon>Glossina</taxon>
    </lineage>
</organism>
<keyword evidence="1" id="KW-0812">Transmembrane</keyword>
<evidence type="ECO:0000313" key="3">
    <source>
        <dbReference type="Proteomes" id="UP000078200"/>
    </source>
</evidence>
<feature type="transmembrane region" description="Helical" evidence="1">
    <location>
        <begin position="66"/>
        <end position="89"/>
    </location>
</feature>
<feature type="transmembrane region" description="Helical" evidence="1">
    <location>
        <begin position="101"/>
        <end position="119"/>
    </location>
</feature>
<dbReference type="VEuPathDB" id="VectorBase:GAUT002120"/>
<keyword evidence="3" id="KW-1185">Reference proteome</keyword>
<dbReference type="EnsemblMetazoa" id="GAUT002120-RA">
    <property type="protein sequence ID" value="GAUT002120-PA"/>
    <property type="gene ID" value="GAUT002120"/>
</dbReference>
<reference evidence="2" key="1">
    <citation type="submission" date="2020-05" db="UniProtKB">
        <authorList>
            <consortium name="EnsemblMetazoa"/>
        </authorList>
    </citation>
    <scope>IDENTIFICATION</scope>
    <source>
        <strain evidence="2">TTRI</strain>
    </source>
</reference>
<dbReference type="AlphaFoldDB" id="A0A1A9UEG4"/>
<dbReference type="Proteomes" id="UP000078200">
    <property type="component" value="Unassembled WGS sequence"/>
</dbReference>
<proteinExistence type="predicted"/>
<keyword evidence="1" id="KW-1133">Transmembrane helix</keyword>
<protein>
    <submittedName>
        <fullName evidence="2">Uncharacterized protein</fullName>
    </submittedName>
</protein>
<keyword evidence="1" id="KW-0472">Membrane</keyword>
<accession>A0A1A9UEG4</accession>
<evidence type="ECO:0000256" key="1">
    <source>
        <dbReference type="SAM" id="Phobius"/>
    </source>
</evidence>
<evidence type="ECO:0000313" key="2">
    <source>
        <dbReference type="EnsemblMetazoa" id="GAUT002120-PA"/>
    </source>
</evidence>